<reference evidence="2 4" key="1">
    <citation type="submission" date="2014-07" db="EMBL/GenBank/DDBJ databases">
        <title>Porphyromonadaceae bacterium OUH 308042 = ATCC BAA-2681 = DSM 28342 draft genome.</title>
        <authorList>
            <person name="Sydenham T.V."/>
            <person name="Hasman H."/>
            <person name="Justensen U.S."/>
        </authorList>
    </citation>
    <scope>NUCLEOTIDE SEQUENCE [LARGE SCALE GENOMIC DNA]</scope>
    <source>
        <strain evidence="2 4">OUH 308042</strain>
    </source>
</reference>
<organism evidence="2 4">
    <name type="scientific">Sanguibacteroides justesenii</name>
    <dbReference type="NCBI Taxonomy" id="1547597"/>
    <lineage>
        <taxon>Bacteria</taxon>
        <taxon>Pseudomonadati</taxon>
        <taxon>Bacteroidota</taxon>
        <taxon>Bacteroidia</taxon>
        <taxon>Bacteroidales</taxon>
        <taxon>Porphyromonadaceae</taxon>
        <taxon>Sanguibacteroides</taxon>
    </lineage>
</organism>
<sequence>MKRVVCIIVSFVILSLGHDLSIAQTKQASPNEYAVVVNRALAQDSEWMNVINELKEKHHAEVVIFEEHPEEVAEQLKMIFPRYVALVEKPEKITREYVQRMHKLSRGMDDDVFQDFLWGIVTGYDAEGALQLIRNAEKPLTVKTAMSIGAKIEKYSCFERSVYIDDFFWGKLIKDEYGREKAGTFYSTWTDRQRENTIKIDTVPFEDVSCKFAEKYRNLNPGFIVSTSNFQNGDLRFCYHYLRGSEGRLYVGFEKQREKDIRLSDLKACRVFLGMGSYSGAMSEAADVILACLKDGDVSGWAGYVYSRWHGQAAWGTWKLWMANPGRFSFSEAVYLNQQFILSSLRDNTPKLVEIDYPLTENVTKDYLEQKEQVMREIGQGISLDQMGYLNERDIFVYYGDPKWEAKLDGKPEDVHYTVNTVKKGKRYIITVRTDEHYKRQEMEGARFQEDPGMFNKQIVGRLPFIYFFPKRLKNPRLAKELDFDGDIELDENFIFIYRTYWEPDQTYTIVLSTDKD</sequence>
<evidence type="ECO:0000313" key="4">
    <source>
        <dbReference type="Proteomes" id="UP000031980"/>
    </source>
</evidence>
<accession>A0A0C3R727</accession>
<evidence type="ECO:0000313" key="1">
    <source>
        <dbReference type="EMBL" id="KIO43741.1"/>
    </source>
</evidence>
<evidence type="ECO:0000313" key="3">
    <source>
        <dbReference type="Proteomes" id="UP000031937"/>
    </source>
</evidence>
<dbReference type="OrthoDB" id="1096283at2"/>
<dbReference type="AlphaFoldDB" id="A0A0C3R727"/>
<comment type="caution">
    <text evidence="2">The sequence shown here is derived from an EMBL/GenBank/DDBJ whole genome shotgun (WGS) entry which is preliminary data.</text>
</comment>
<gene>
    <name evidence="2" type="ORF">BA92_05520</name>
    <name evidence="1" type="ORF">IE90_11555</name>
</gene>
<proteinExistence type="predicted"/>
<dbReference type="RefSeq" id="WP_041503926.1">
    <property type="nucleotide sequence ID" value="NZ_JPIT01000031.1"/>
</dbReference>
<dbReference type="Proteomes" id="UP000031980">
    <property type="component" value="Unassembled WGS sequence"/>
</dbReference>
<name>A0A0C3R727_9PORP</name>
<protein>
    <submittedName>
        <fullName evidence="2">Uncharacterized protein</fullName>
    </submittedName>
</protein>
<dbReference type="EMBL" id="JPIU01000037">
    <property type="protein sequence ID" value="KIO45905.1"/>
    <property type="molecule type" value="Genomic_DNA"/>
</dbReference>
<keyword evidence="4" id="KW-1185">Reference proteome</keyword>
<evidence type="ECO:0000313" key="2">
    <source>
        <dbReference type="EMBL" id="KIO45905.1"/>
    </source>
</evidence>
<reference evidence="1 3" key="2">
    <citation type="submission" date="2014-07" db="EMBL/GenBank/DDBJ databases">
        <title>Porphyromonadaceae bacterium OUH 334697 = ATCC BAA-2682 = DSM 28341 draft genome.</title>
        <authorList>
            <person name="Sydenham T.V."/>
            <person name="Hasman H."/>
            <person name="Justesen U.S."/>
        </authorList>
    </citation>
    <scope>NUCLEOTIDE SEQUENCE [LARGE SCALE GENOMIC DNA]</scope>
    <source>
        <strain evidence="1 3">OUH 334697</strain>
    </source>
</reference>
<dbReference type="EMBL" id="JPIT01000031">
    <property type="protein sequence ID" value="KIO43741.1"/>
    <property type="molecule type" value="Genomic_DNA"/>
</dbReference>
<dbReference type="Proteomes" id="UP000031937">
    <property type="component" value="Unassembled WGS sequence"/>
</dbReference>